<reference evidence="1 2" key="1">
    <citation type="submission" date="2018-01" db="EMBL/GenBank/DDBJ databases">
        <authorList>
            <person name="Fu G.-Y."/>
        </authorList>
    </citation>
    <scope>NUCLEOTIDE SEQUENCE [LARGE SCALE GENOMIC DNA]</scope>
    <source>
        <strain evidence="1 2">SY39</strain>
    </source>
</reference>
<sequence length="63" mass="6847">MPRLKPVQRIHAICALIVPIVLVLMFAPASEPAVPRELAPACERLAHQAHGRCREEQVAVGAD</sequence>
<proteinExistence type="predicted"/>
<dbReference type="AlphaFoldDB" id="A0A2I6S4A9"/>
<evidence type="ECO:0000313" key="1">
    <source>
        <dbReference type="EMBL" id="AUN94100.1"/>
    </source>
</evidence>
<dbReference type="KEGG" id="atw:C0099_03570"/>
<accession>A0A2I6S4A9</accession>
<evidence type="ECO:0000313" key="2">
    <source>
        <dbReference type="Proteomes" id="UP000242205"/>
    </source>
</evidence>
<protein>
    <submittedName>
        <fullName evidence="1">Uncharacterized protein</fullName>
    </submittedName>
</protein>
<dbReference type="Proteomes" id="UP000242205">
    <property type="component" value="Chromosome"/>
</dbReference>
<keyword evidence="2" id="KW-1185">Reference proteome</keyword>
<gene>
    <name evidence="1" type="ORF">C0099_03570</name>
</gene>
<dbReference type="EMBL" id="CP025682">
    <property type="protein sequence ID" value="AUN94100.1"/>
    <property type="molecule type" value="Genomic_DNA"/>
</dbReference>
<name>A0A2I6S4A9_9RHOO</name>
<organism evidence="1 2">
    <name type="scientific">Pseudazoarcus pumilus</name>
    <dbReference type="NCBI Taxonomy" id="2067960"/>
    <lineage>
        <taxon>Bacteria</taxon>
        <taxon>Pseudomonadati</taxon>
        <taxon>Pseudomonadota</taxon>
        <taxon>Betaproteobacteria</taxon>
        <taxon>Rhodocyclales</taxon>
        <taxon>Zoogloeaceae</taxon>
        <taxon>Pseudazoarcus</taxon>
    </lineage>
</organism>
<dbReference type="RefSeq" id="WP_102246172.1">
    <property type="nucleotide sequence ID" value="NZ_CP025682.1"/>
</dbReference>